<dbReference type="VEuPathDB" id="FungiDB:MSYG_1921"/>
<organism evidence="2 3">
    <name type="scientific">Malassezia sympodialis (strain ATCC 42132)</name>
    <name type="common">Atopic eczema-associated yeast</name>
    <dbReference type="NCBI Taxonomy" id="1230383"/>
    <lineage>
        <taxon>Eukaryota</taxon>
        <taxon>Fungi</taxon>
        <taxon>Dikarya</taxon>
        <taxon>Basidiomycota</taxon>
        <taxon>Ustilaginomycotina</taxon>
        <taxon>Malasseziomycetes</taxon>
        <taxon>Malasseziales</taxon>
        <taxon>Malasseziaceae</taxon>
        <taxon>Malassezia</taxon>
    </lineage>
</organism>
<dbReference type="AlphaFoldDB" id="A0A1M8A5A2"/>
<dbReference type="Proteomes" id="UP000186303">
    <property type="component" value="Chromosome 3"/>
</dbReference>
<reference evidence="3" key="1">
    <citation type="journal article" date="2017" name="Nucleic Acids Res.">
        <title>Proteogenomics produces comprehensive and highly accurate protein-coding gene annotation in a complete genome assembly of Malassezia sympodialis.</title>
        <authorList>
            <person name="Zhu Y."/>
            <person name="Engstroem P.G."/>
            <person name="Tellgren-Roth C."/>
            <person name="Baudo C.D."/>
            <person name="Kennell J.C."/>
            <person name="Sun S."/>
            <person name="Billmyre R.B."/>
            <person name="Schroeder M.S."/>
            <person name="Andersson A."/>
            <person name="Holm T."/>
            <person name="Sigurgeirsson B."/>
            <person name="Wu G."/>
            <person name="Sankaranarayanan S.R."/>
            <person name="Siddharthan R."/>
            <person name="Sanyal K."/>
            <person name="Lundeberg J."/>
            <person name="Nystedt B."/>
            <person name="Boekhout T."/>
            <person name="Dawson T.L. Jr."/>
            <person name="Heitman J."/>
            <person name="Scheynius A."/>
            <person name="Lehtioe J."/>
        </authorList>
    </citation>
    <scope>NUCLEOTIDE SEQUENCE [LARGE SCALE GENOMIC DNA]</scope>
    <source>
        <strain evidence="3">ATCC 42132</strain>
    </source>
</reference>
<sequence length="331" mass="37528">MAAPLVALCKGCRDVRDQARLYMDRVNIWEMQGNARSVQDVHVGIPAVCVWLAADKLGNSEITRQDMQRASGLPPQKFDHAVTTILNAIQSLDQGRDRRPSRRASLSMSQEQRMDKRNLYDIAKKVQSGEFLHKKDHKETDVPVPNAAIQPAKQVTKPRPPGPHKVKVNKPESASKRKLESVEHTRNKVPASMTPPAGPVHQSFAPRQSNEDLYRTRLLSLGLPAYRQGIKFEAQPIRKRGRPPAPKLTPQELSDRQYLASLWAKQPPMQEKKRSMAGVPPRYAFANLTTTELHWMRPMPMPLSISTQDPSGYRLPPTDIWRRWSETMFSS</sequence>
<gene>
    <name evidence="2" type="ORF">MSYG_1921</name>
</gene>
<evidence type="ECO:0000313" key="2">
    <source>
        <dbReference type="EMBL" id="SHO77579.1"/>
    </source>
</evidence>
<proteinExistence type="predicted"/>
<protein>
    <submittedName>
        <fullName evidence="2">Uncharacterized protein</fullName>
    </submittedName>
</protein>
<dbReference type="OrthoDB" id="3358956at2759"/>
<accession>A0A1M8A5A2</accession>
<feature type="compositionally biased region" description="Basic and acidic residues" evidence="1">
    <location>
        <begin position="131"/>
        <end position="141"/>
    </location>
</feature>
<feature type="region of interest" description="Disordered" evidence="1">
    <location>
        <begin position="92"/>
        <end position="116"/>
    </location>
</feature>
<keyword evidence="3" id="KW-1185">Reference proteome</keyword>
<dbReference type="EMBL" id="LT671823">
    <property type="protein sequence ID" value="SHO77579.1"/>
    <property type="molecule type" value="Genomic_DNA"/>
</dbReference>
<feature type="region of interest" description="Disordered" evidence="1">
    <location>
        <begin position="130"/>
        <end position="211"/>
    </location>
</feature>
<name>A0A1M8A5A2_MALS4</name>
<evidence type="ECO:0000313" key="3">
    <source>
        <dbReference type="Proteomes" id="UP000186303"/>
    </source>
</evidence>
<evidence type="ECO:0000256" key="1">
    <source>
        <dbReference type="SAM" id="MobiDB-lite"/>
    </source>
</evidence>
<feature type="compositionally biased region" description="Basic and acidic residues" evidence="1">
    <location>
        <begin position="169"/>
        <end position="186"/>
    </location>
</feature>